<keyword evidence="3" id="KW-1185">Reference proteome</keyword>
<feature type="region of interest" description="Disordered" evidence="1">
    <location>
        <begin position="1"/>
        <end position="21"/>
    </location>
</feature>
<gene>
    <name evidence="2" type="ORF">CCACVL1_23763</name>
</gene>
<dbReference type="Proteomes" id="UP000188268">
    <property type="component" value="Unassembled WGS sequence"/>
</dbReference>
<proteinExistence type="predicted"/>
<evidence type="ECO:0000313" key="2">
    <source>
        <dbReference type="EMBL" id="OMO61057.1"/>
    </source>
</evidence>
<evidence type="ECO:0000313" key="3">
    <source>
        <dbReference type="Proteomes" id="UP000188268"/>
    </source>
</evidence>
<dbReference type="Gramene" id="OMO61057">
    <property type="protein sequence ID" value="OMO61057"/>
    <property type="gene ID" value="CCACVL1_23763"/>
</dbReference>
<dbReference type="EMBL" id="AWWV01013588">
    <property type="protein sequence ID" value="OMO61057.1"/>
    <property type="molecule type" value="Genomic_DNA"/>
</dbReference>
<comment type="caution">
    <text evidence="2">The sequence shown here is derived from an EMBL/GenBank/DDBJ whole genome shotgun (WGS) entry which is preliminary data.</text>
</comment>
<reference evidence="2 3" key="1">
    <citation type="submission" date="2013-09" db="EMBL/GenBank/DDBJ databases">
        <title>Corchorus capsularis genome sequencing.</title>
        <authorList>
            <person name="Alam M."/>
            <person name="Haque M.S."/>
            <person name="Islam M.S."/>
            <person name="Emdad E.M."/>
            <person name="Islam M.M."/>
            <person name="Ahmed B."/>
            <person name="Halim A."/>
            <person name="Hossen Q.M.M."/>
            <person name="Hossain M.Z."/>
            <person name="Ahmed R."/>
            <person name="Khan M.M."/>
            <person name="Islam R."/>
            <person name="Rashid M.M."/>
            <person name="Khan S.A."/>
            <person name="Rahman M.S."/>
            <person name="Alam M."/>
        </authorList>
    </citation>
    <scope>NUCLEOTIDE SEQUENCE [LARGE SCALE GENOMIC DNA]</scope>
    <source>
        <strain evidence="3">cv. CVL-1</strain>
        <tissue evidence="2">Whole seedling</tissue>
    </source>
</reference>
<protein>
    <submittedName>
        <fullName evidence="2">Uncharacterized protein</fullName>
    </submittedName>
</protein>
<dbReference type="AlphaFoldDB" id="A0A1R3GSM7"/>
<sequence>MAADCNVPKKHIQANKETRSG</sequence>
<name>A0A1R3GSM7_COCAP</name>
<accession>A0A1R3GSM7</accession>
<organism evidence="2 3">
    <name type="scientific">Corchorus capsularis</name>
    <name type="common">Jute</name>
    <dbReference type="NCBI Taxonomy" id="210143"/>
    <lineage>
        <taxon>Eukaryota</taxon>
        <taxon>Viridiplantae</taxon>
        <taxon>Streptophyta</taxon>
        <taxon>Embryophyta</taxon>
        <taxon>Tracheophyta</taxon>
        <taxon>Spermatophyta</taxon>
        <taxon>Magnoliopsida</taxon>
        <taxon>eudicotyledons</taxon>
        <taxon>Gunneridae</taxon>
        <taxon>Pentapetalae</taxon>
        <taxon>rosids</taxon>
        <taxon>malvids</taxon>
        <taxon>Malvales</taxon>
        <taxon>Malvaceae</taxon>
        <taxon>Grewioideae</taxon>
        <taxon>Apeibeae</taxon>
        <taxon>Corchorus</taxon>
    </lineage>
</organism>
<evidence type="ECO:0000256" key="1">
    <source>
        <dbReference type="SAM" id="MobiDB-lite"/>
    </source>
</evidence>